<dbReference type="OrthoDB" id="3629846at2759"/>
<evidence type="ECO:0000313" key="3">
    <source>
        <dbReference type="Proteomes" id="UP000756132"/>
    </source>
</evidence>
<dbReference type="OMA" id="GEDEMAW"/>
<dbReference type="RefSeq" id="XP_047766262.1">
    <property type="nucleotide sequence ID" value="XM_047908859.1"/>
</dbReference>
<dbReference type="Proteomes" id="UP000756132">
    <property type="component" value="Chromosome 9"/>
</dbReference>
<feature type="signal peptide" evidence="1">
    <location>
        <begin position="1"/>
        <end position="21"/>
    </location>
</feature>
<keyword evidence="1" id="KW-0732">Signal</keyword>
<accession>A0A9Q8UTH9</accession>
<keyword evidence="3" id="KW-1185">Reference proteome</keyword>
<dbReference type="GeneID" id="71989589"/>
<name>A0A9Q8UTH9_PASFU</name>
<organism evidence="2 3">
    <name type="scientific">Passalora fulva</name>
    <name type="common">Tomato leaf mold</name>
    <name type="synonym">Cladosporium fulvum</name>
    <dbReference type="NCBI Taxonomy" id="5499"/>
    <lineage>
        <taxon>Eukaryota</taxon>
        <taxon>Fungi</taxon>
        <taxon>Dikarya</taxon>
        <taxon>Ascomycota</taxon>
        <taxon>Pezizomycotina</taxon>
        <taxon>Dothideomycetes</taxon>
        <taxon>Dothideomycetidae</taxon>
        <taxon>Mycosphaerellales</taxon>
        <taxon>Mycosphaerellaceae</taxon>
        <taxon>Fulvia</taxon>
    </lineage>
</organism>
<dbReference type="KEGG" id="ffu:CLAFUR5_09711"/>
<feature type="chain" id="PRO_5040294440" evidence="1">
    <location>
        <begin position="22"/>
        <end position="316"/>
    </location>
</feature>
<evidence type="ECO:0000256" key="1">
    <source>
        <dbReference type="SAM" id="SignalP"/>
    </source>
</evidence>
<dbReference type="AlphaFoldDB" id="A0A9Q8UTH9"/>
<reference evidence="2" key="1">
    <citation type="submission" date="2021-12" db="EMBL/GenBank/DDBJ databases">
        <authorList>
            <person name="Zaccaron A."/>
            <person name="Stergiopoulos I."/>
        </authorList>
    </citation>
    <scope>NUCLEOTIDE SEQUENCE</scope>
    <source>
        <strain evidence="2">Race5_Kim</strain>
    </source>
</reference>
<protein>
    <submittedName>
        <fullName evidence="2">Uncharacterized protein</fullName>
    </submittedName>
</protein>
<proteinExistence type="predicted"/>
<evidence type="ECO:0000313" key="2">
    <source>
        <dbReference type="EMBL" id="UJO21896.1"/>
    </source>
</evidence>
<sequence>MPFSRSVPLLATLLLSSLTSAQSTDRSISGPFKPGPANSQEALQLIASFGQNPNRTSSLTFPFTANGTSTDWTWRVNITTINVPNSGRLDDLASSDADYSQGLQVVNAQWGLALAEEDGSLSNWLAQQNMNLTVQTLMTSKPTNITESYSNEDDGDCSSVLGDQCTQSIMMASDSARGAVDFAGLEGCEDTLNAGSGGGSDGTSFAITASPNATDTNPGSETLWYRTSPMYTIAEDNLAHYNESVGALQILLIRPEYGTNQEPRGESDGPKLFCRIVDKEVVDTTAGQDGQESGAMRTTFSVALLCSFVLLAIVLQ</sequence>
<dbReference type="EMBL" id="CP090171">
    <property type="protein sequence ID" value="UJO21896.1"/>
    <property type="molecule type" value="Genomic_DNA"/>
</dbReference>
<reference evidence="2" key="2">
    <citation type="journal article" date="2022" name="Microb. Genom.">
        <title>A chromosome-scale genome assembly of the tomato pathogen Cladosporium fulvum reveals a compartmentalized genome architecture and the presence of a dispensable chromosome.</title>
        <authorList>
            <person name="Zaccaron A.Z."/>
            <person name="Chen L.H."/>
            <person name="Samaras A."/>
            <person name="Stergiopoulos I."/>
        </authorList>
    </citation>
    <scope>NUCLEOTIDE SEQUENCE</scope>
    <source>
        <strain evidence="2">Race5_Kim</strain>
    </source>
</reference>
<gene>
    <name evidence="2" type="ORF">CLAFUR5_09711</name>
</gene>